<feature type="domain" description="Non-structural maintenance of chromosome element 4 C-terminal" evidence="8">
    <location>
        <begin position="340"/>
        <end position="429"/>
    </location>
</feature>
<evidence type="ECO:0000256" key="5">
    <source>
        <dbReference type="ARBA" id="ARBA00023204"/>
    </source>
</evidence>
<feature type="compositionally biased region" description="Low complexity" evidence="7">
    <location>
        <begin position="748"/>
        <end position="765"/>
    </location>
</feature>
<keyword evidence="4" id="KW-0233">DNA recombination</keyword>
<evidence type="ECO:0000256" key="7">
    <source>
        <dbReference type="SAM" id="MobiDB-lite"/>
    </source>
</evidence>
<feature type="compositionally biased region" description="Acidic residues" evidence="7">
    <location>
        <begin position="210"/>
        <end position="220"/>
    </location>
</feature>
<evidence type="ECO:0000256" key="1">
    <source>
        <dbReference type="ARBA" id="ARBA00004123"/>
    </source>
</evidence>
<evidence type="ECO:0000256" key="4">
    <source>
        <dbReference type="ARBA" id="ARBA00023172"/>
    </source>
</evidence>
<comment type="similarity">
    <text evidence="2">Belongs to the NSE4 family.</text>
</comment>
<feature type="compositionally biased region" description="Basic and acidic residues" evidence="7">
    <location>
        <begin position="1223"/>
        <end position="1239"/>
    </location>
</feature>
<feature type="region of interest" description="Disordered" evidence="7">
    <location>
        <begin position="929"/>
        <end position="1004"/>
    </location>
</feature>
<feature type="compositionally biased region" description="Acidic residues" evidence="7">
    <location>
        <begin position="71"/>
        <end position="84"/>
    </location>
</feature>
<dbReference type="GO" id="GO:0030915">
    <property type="term" value="C:Smc5-Smc6 complex"/>
    <property type="evidence" value="ECO:0007669"/>
    <property type="project" value="InterPro"/>
</dbReference>
<evidence type="ECO:0000259" key="9">
    <source>
        <dbReference type="Pfam" id="PF15412"/>
    </source>
</evidence>
<dbReference type="OrthoDB" id="361242at2759"/>
<keyword evidence="3" id="KW-0227">DNA damage</keyword>
<dbReference type="GO" id="GO:0006281">
    <property type="term" value="P:DNA repair"/>
    <property type="evidence" value="ECO:0007669"/>
    <property type="project" value="UniProtKB-KW"/>
</dbReference>
<accession>A0A395T0P4</accession>
<evidence type="ECO:0000313" key="11">
    <source>
        <dbReference type="Proteomes" id="UP000266234"/>
    </source>
</evidence>
<feature type="region of interest" description="Disordered" evidence="7">
    <location>
        <begin position="881"/>
        <end position="902"/>
    </location>
</feature>
<keyword evidence="6" id="KW-0539">Nucleus</keyword>
<feature type="compositionally biased region" description="Polar residues" evidence="7">
    <location>
        <begin position="941"/>
        <end position="951"/>
    </location>
</feature>
<feature type="compositionally biased region" description="Basic and acidic residues" evidence="7">
    <location>
        <begin position="1"/>
        <end position="14"/>
    </location>
</feature>
<dbReference type="InterPro" id="IPR027786">
    <property type="entry name" value="Nse4/EID"/>
</dbReference>
<feature type="compositionally biased region" description="Basic and acidic residues" evidence="7">
    <location>
        <begin position="49"/>
        <end position="70"/>
    </location>
</feature>
<organism evidence="10 11">
    <name type="scientific">Fusarium longipes</name>
    <dbReference type="NCBI Taxonomy" id="694270"/>
    <lineage>
        <taxon>Eukaryota</taxon>
        <taxon>Fungi</taxon>
        <taxon>Dikarya</taxon>
        <taxon>Ascomycota</taxon>
        <taxon>Pezizomycotina</taxon>
        <taxon>Sordariomycetes</taxon>
        <taxon>Hypocreomycetidae</taxon>
        <taxon>Hypocreales</taxon>
        <taxon>Nectriaceae</taxon>
        <taxon>Fusarium</taxon>
    </lineage>
</organism>
<dbReference type="Pfam" id="PF15412">
    <property type="entry name" value="Nse4-Nse3_bdg"/>
    <property type="match status" value="1"/>
</dbReference>
<keyword evidence="11" id="KW-1185">Reference proteome</keyword>
<name>A0A395T0P4_9HYPO</name>
<dbReference type="GO" id="GO:0005634">
    <property type="term" value="C:nucleus"/>
    <property type="evidence" value="ECO:0007669"/>
    <property type="project" value="UniProtKB-SubCell"/>
</dbReference>
<comment type="caution">
    <text evidence="10">The sequence shown here is derived from an EMBL/GenBank/DDBJ whole genome shotgun (WGS) entry which is preliminary data.</text>
</comment>
<dbReference type="EMBL" id="PXOG01000082">
    <property type="protein sequence ID" value="RGP77929.1"/>
    <property type="molecule type" value="Genomic_DNA"/>
</dbReference>
<feature type="region of interest" description="Disordered" evidence="7">
    <location>
        <begin position="1095"/>
        <end position="1259"/>
    </location>
</feature>
<evidence type="ECO:0000256" key="6">
    <source>
        <dbReference type="ARBA" id="ARBA00023242"/>
    </source>
</evidence>
<feature type="region of interest" description="Disordered" evidence="7">
    <location>
        <begin position="813"/>
        <end position="836"/>
    </location>
</feature>
<dbReference type="Pfam" id="PF08743">
    <property type="entry name" value="Nse4_C"/>
    <property type="match status" value="1"/>
</dbReference>
<feature type="compositionally biased region" description="Polar residues" evidence="7">
    <location>
        <begin position="1197"/>
        <end position="1209"/>
    </location>
</feature>
<reference evidence="10 11" key="1">
    <citation type="journal article" date="2018" name="PLoS Pathog.">
        <title>Evolution of structural diversity of trichothecenes, a family of toxins produced by plant pathogenic and entomopathogenic fungi.</title>
        <authorList>
            <person name="Proctor R.H."/>
            <person name="McCormick S.P."/>
            <person name="Kim H.S."/>
            <person name="Cardoza R.E."/>
            <person name="Stanley A.M."/>
            <person name="Lindo L."/>
            <person name="Kelly A."/>
            <person name="Brown D.W."/>
            <person name="Lee T."/>
            <person name="Vaughan M.M."/>
            <person name="Alexander N.J."/>
            <person name="Busman M."/>
            <person name="Gutierrez S."/>
        </authorList>
    </citation>
    <scope>NUCLEOTIDE SEQUENCE [LARGE SCALE GENOMIC DNA]</scope>
    <source>
        <strain evidence="10 11">NRRL 20695</strain>
    </source>
</reference>
<dbReference type="PANTHER" id="PTHR16140">
    <property type="entry name" value="NON-STRUCTURAL MAINTENANCE OF CHROMOSOMES ELEMENT 4"/>
    <property type="match status" value="1"/>
</dbReference>
<comment type="subcellular location">
    <subcellularLocation>
        <location evidence="1">Nucleus</location>
    </subcellularLocation>
</comment>
<feature type="region of interest" description="Disordered" evidence="7">
    <location>
        <begin position="1"/>
        <end position="89"/>
    </location>
</feature>
<dbReference type="Proteomes" id="UP000266234">
    <property type="component" value="Unassembled WGS sequence"/>
</dbReference>
<evidence type="ECO:0000259" key="8">
    <source>
        <dbReference type="Pfam" id="PF08743"/>
    </source>
</evidence>
<gene>
    <name evidence="10" type="ORF">FLONG3_3998</name>
</gene>
<feature type="region of interest" description="Disordered" evidence="7">
    <location>
        <begin position="187"/>
        <end position="220"/>
    </location>
</feature>
<evidence type="ECO:0000256" key="2">
    <source>
        <dbReference type="ARBA" id="ARBA00008997"/>
    </source>
</evidence>
<feature type="compositionally biased region" description="Low complexity" evidence="7">
    <location>
        <begin position="1129"/>
        <end position="1139"/>
    </location>
</feature>
<feature type="compositionally biased region" description="Polar residues" evidence="7">
    <location>
        <begin position="1155"/>
        <end position="1168"/>
    </location>
</feature>
<keyword evidence="5" id="KW-0234">DNA repair</keyword>
<dbReference type="PANTHER" id="PTHR16140:SF0">
    <property type="entry name" value="NON-STRUCTURAL MAINTENANCE OF CHROMOSOMES ELEMENT 4"/>
    <property type="match status" value="1"/>
</dbReference>
<dbReference type="STRING" id="694270.A0A395T0P4"/>
<dbReference type="SUPFAM" id="SSF56281">
    <property type="entry name" value="Metallo-hydrolase/oxidoreductase"/>
    <property type="match status" value="1"/>
</dbReference>
<feature type="domain" description="Nse4/EID protein Nse3/MAGE-binding" evidence="9">
    <location>
        <begin position="140"/>
        <end position="193"/>
    </location>
</feature>
<feature type="compositionally biased region" description="Basic and acidic residues" evidence="7">
    <location>
        <begin position="714"/>
        <end position="725"/>
    </location>
</feature>
<feature type="region of interest" description="Disordered" evidence="7">
    <location>
        <begin position="703"/>
        <end position="775"/>
    </location>
</feature>
<evidence type="ECO:0000313" key="10">
    <source>
        <dbReference type="EMBL" id="RGP77929.1"/>
    </source>
</evidence>
<sequence>MPTRRQDSDEESHSRSPSPTPRAAQSQRLTVRERESNRSVSGSKRKRADTRNDDTSNHRRRTAEPSHDSDNGSDDDDVYDPDQPLEERRKVQQGFRDLLREVTENTEEYLQADSRGLHETIIRANELSKKVRQTTEATIDSRLLVSTTDLSYRKTLRLTQGSLSQGIDVDEFVSKCITYMRHGRGIMDDEAPELSSTQRQRRRTTRGDENGDDDIGDEGDMMNWPHLGHFASLPYIRRPALPGFLLGPLSVEKKARKIAKRSAPFRPNSLTETRPEVLNIEDLAQKENDLTAICGKILHQLQNIQAHLQQTVSDSINDDMDDEETNSIMHQYGLRSTGGIDLMRFVVNPKSFGQTIENMFYVSFLIRDGRVEIEFDEFGLPSLAPVNKEEAEDDEPTRHGAAKHQAILSMDMETWQDIIDTFGLTEPMITHRKELVLQYNQRHHPPFTHSPNTPDAHLDKMSDTGPDVMSDAASDKTSIARYGMMPKDIGKGFDDFLNHAKTQSDRTIQTCKKENANLTSEFDHFYKDQCVKMHPDLPEKAQRVMKEFYAKAKESLQRMYETCSASQRNDLEEFETRVKKLKHTVNEVHRRELQRSKEEAKKFKRELNNFNMVHHQELERSKEEIEKVKWELDKLRHENQTKLTIIKEHETTELKHRGELRRFKEEASKVKRELNNLNKVHRRQLERSKEEIAEVKRELDNLRHKNQTNLATTTEHETTELERASYRPKKTSRAPSPRVPVGDAFGNTAPRAPSPSKRSPTAKSTQPHFEGFDSEELKNINPIIRDSFETCSKLSQEFQGEVDTIDIEYLSAWDDDASKDEEQRPGADESTRRRDLDKLSALNTRLIKEKKELSVMNADLHNTNVALKHSLEEQQQKIEELQRENEELQSSRYSFDRPADGMGKGIQEELEFLSSPEVTEQLDEEALLDAPGTQEKVKSASKPSNHNTSTGAYKPKFPPTPAASVRFASQDPPDRSATSKKRANVFGPNSPPLPEPSDAAPSYYSSQYTESAGKILIRLEEALARCDGDILECRRNETVPHGHEPSLKYLFERWQSSTMKHRYDFYQTITYFEQVLGKYPAQKFVPHGAFSSLGTSPDFQRRPQKWHHLTNGPTSDLSEEFQFSDFGDSRPSSSIRDSPQFASSRAGNARGFTGPRSNIHGSQSTQESPPMEYYSANNPPQEGGSFRNRDDIKKSNSRPQFQSQNSQEGSGPETWTRGNKSASHSDKSSGDNNQDEQKPKRGTHQPLPNTSEPKSKPRKQAGYSAFDMLPVLLPVVLVPYLDRWVLKHVYQPMRNIRRWCNKKISFPEMPSLASLNVATLIITLLNEWALWLDANGLARELILKRLALEPSRWSVWGFGEEQGLMWQSVGDFAEFASWALGLGTLMEFFQLQQRFLTLSRAVGFNVIHPSTARLVSSTPILPTLPIHGRSFTSSSPSYSQESIFTEMSSKLIPSDPDHVMVIRNVTPNIATFSVPFSRFGKVKIGGRGTLVKLTSGGLAIFSPVALTKATQTKVNEMGGDVRYIVALDYEHHIFISEWAKEYPAAKIIGPEGLPEKRAKQTDDPKIGNEEFAVVFKKENKRETRIDPEFDADFDYEYVDGHANLEIVFFYKPERVLIQADLLFNLPPTEQYSKVPEAELPGDGAVGKLFACVQNPRGDTKWLQRFNWYVLAKDRDSFNDSMAHIAQWDFTTMIPCHGDVLEGDGKEVFMKVFEWHLQGHK</sequence>
<feature type="compositionally biased region" description="Basic and acidic residues" evidence="7">
    <location>
        <begin position="820"/>
        <end position="836"/>
    </location>
</feature>
<protein>
    <submittedName>
        <fullName evidence="10">Uncharacterized protein</fullName>
    </submittedName>
</protein>
<dbReference type="Pfam" id="PF14234">
    <property type="entry name" value="DUF4336"/>
    <property type="match status" value="1"/>
</dbReference>
<dbReference type="GO" id="GO:0006310">
    <property type="term" value="P:DNA recombination"/>
    <property type="evidence" value="ECO:0007669"/>
    <property type="project" value="UniProtKB-KW"/>
</dbReference>
<dbReference type="InterPro" id="IPR036866">
    <property type="entry name" value="RibonucZ/Hydroxyglut_hydro"/>
</dbReference>
<evidence type="ECO:0000256" key="3">
    <source>
        <dbReference type="ARBA" id="ARBA00022763"/>
    </source>
</evidence>
<proteinExistence type="inferred from homology"/>
<dbReference type="InterPro" id="IPR025638">
    <property type="entry name" value="DUF4336"/>
</dbReference>
<dbReference type="InterPro" id="IPR029225">
    <property type="entry name" value="Nse4_Nse3-bd"/>
</dbReference>
<dbReference type="InterPro" id="IPR014854">
    <property type="entry name" value="Nse4_C"/>
</dbReference>